<dbReference type="STRING" id="1120919.GCA_000429165_01469"/>
<proteinExistence type="predicted"/>
<name>A0A511XBD4_9PROT</name>
<accession>A0A511XBD4</accession>
<evidence type="ECO:0000256" key="1">
    <source>
        <dbReference type="SAM" id="SignalP"/>
    </source>
</evidence>
<keyword evidence="3" id="KW-1185">Reference proteome</keyword>
<feature type="chain" id="PRO_5022226595" evidence="1">
    <location>
        <begin position="27"/>
        <end position="136"/>
    </location>
</feature>
<dbReference type="AlphaFoldDB" id="A0A511XBD4"/>
<protein>
    <submittedName>
        <fullName evidence="2">Uncharacterized protein</fullName>
    </submittedName>
</protein>
<feature type="signal peptide" evidence="1">
    <location>
        <begin position="1"/>
        <end position="26"/>
    </location>
</feature>
<dbReference type="EMBL" id="BJYF01000013">
    <property type="protein sequence ID" value="GEN60232.1"/>
    <property type="molecule type" value="Genomic_DNA"/>
</dbReference>
<sequence>MVMQRLAGWLAVGGLSVVAASSLASAQPQSFVVTSVHVDHSGLWRADPNGRQTATDCKAFVLHDPEALKWFQASSEVDQHTWLEELDWTQCSADGTLQTGDGRSYSWELDQSGRGRIVLNKNVSVFLKGAELPFAN</sequence>
<organism evidence="2 3">
    <name type="scientific">Acetobacter nitrogenifigens DSM 23921 = NBRC 105050</name>
    <dbReference type="NCBI Taxonomy" id="1120919"/>
    <lineage>
        <taxon>Bacteria</taxon>
        <taxon>Pseudomonadati</taxon>
        <taxon>Pseudomonadota</taxon>
        <taxon>Alphaproteobacteria</taxon>
        <taxon>Acetobacterales</taxon>
        <taxon>Acetobacteraceae</taxon>
        <taxon>Acetobacter</taxon>
    </lineage>
</organism>
<dbReference type="RefSeq" id="WP_146882391.1">
    <property type="nucleotide sequence ID" value="NZ_AUBI01000004.1"/>
</dbReference>
<keyword evidence="1" id="KW-0732">Signal</keyword>
<comment type="caution">
    <text evidence="2">The sequence shown here is derived from an EMBL/GenBank/DDBJ whole genome shotgun (WGS) entry which is preliminary data.</text>
</comment>
<reference evidence="2 3" key="1">
    <citation type="submission" date="2019-07" db="EMBL/GenBank/DDBJ databases">
        <title>Whole genome shotgun sequence of Acetobacter nitrogenifigens NBRC 105050.</title>
        <authorList>
            <person name="Hosoyama A."/>
            <person name="Uohara A."/>
            <person name="Ohji S."/>
            <person name="Ichikawa N."/>
        </authorList>
    </citation>
    <scope>NUCLEOTIDE SEQUENCE [LARGE SCALE GENOMIC DNA]</scope>
    <source>
        <strain evidence="2 3">NBRC 105050</strain>
    </source>
</reference>
<dbReference type="OrthoDB" id="9005510at2"/>
<dbReference type="Proteomes" id="UP000321635">
    <property type="component" value="Unassembled WGS sequence"/>
</dbReference>
<evidence type="ECO:0000313" key="3">
    <source>
        <dbReference type="Proteomes" id="UP000321635"/>
    </source>
</evidence>
<gene>
    <name evidence="2" type="ORF">ANI02nite_21160</name>
</gene>
<evidence type="ECO:0000313" key="2">
    <source>
        <dbReference type="EMBL" id="GEN60232.1"/>
    </source>
</evidence>